<dbReference type="InterPro" id="IPR006122">
    <property type="entry name" value="HMA_Cu_ion-bd"/>
</dbReference>
<dbReference type="GO" id="GO:0006825">
    <property type="term" value="P:copper ion transport"/>
    <property type="evidence" value="ECO:0007669"/>
    <property type="project" value="InterPro"/>
</dbReference>
<dbReference type="PRINTS" id="PR00944">
    <property type="entry name" value="CUEXPORT"/>
</dbReference>
<keyword evidence="2" id="KW-0186">Copper</keyword>
<feature type="domain" description="HMA" evidence="3">
    <location>
        <begin position="1"/>
        <end position="65"/>
    </location>
</feature>
<reference evidence="4" key="1">
    <citation type="submission" date="2019-08" db="EMBL/GenBank/DDBJ databases">
        <authorList>
            <person name="Kucharzyk K."/>
            <person name="Murdoch R.W."/>
            <person name="Higgins S."/>
            <person name="Loffler F."/>
        </authorList>
    </citation>
    <scope>NUCLEOTIDE SEQUENCE</scope>
</reference>
<dbReference type="AlphaFoldDB" id="A0A645HUH4"/>
<keyword evidence="1" id="KW-0479">Metal-binding</keyword>
<evidence type="ECO:0000259" key="3">
    <source>
        <dbReference type="PROSITE" id="PS50846"/>
    </source>
</evidence>
<dbReference type="InterPro" id="IPR000428">
    <property type="entry name" value="Cu-bd"/>
</dbReference>
<dbReference type="CDD" id="cd00371">
    <property type="entry name" value="HMA"/>
    <property type="match status" value="1"/>
</dbReference>
<dbReference type="Pfam" id="PF00403">
    <property type="entry name" value="HMA"/>
    <property type="match status" value="1"/>
</dbReference>
<sequence length="68" mass="7320">MKKELLIEGMSCNHCVMHVEKALNALDGVSAKVDLASKKATVTLTHDVPDELLKQAVADAGYEVVAIR</sequence>
<accession>A0A645HUH4</accession>
<dbReference type="EMBL" id="VSSQ01099149">
    <property type="protein sequence ID" value="MPN41839.1"/>
    <property type="molecule type" value="Genomic_DNA"/>
</dbReference>
<dbReference type="PROSITE" id="PS50846">
    <property type="entry name" value="HMA_2"/>
    <property type="match status" value="1"/>
</dbReference>
<evidence type="ECO:0000256" key="1">
    <source>
        <dbReference type="ARBA" id="ARBA00022723"/>
    </source>
</evidence>
<dbReference type="NCBIfam" id="TIGR00003">
    <property type="entry name" value="copper ion binding protein"/>
    <property type="match status" value="1"/>
</dbReference>
<dbReference type="PROSITE" id="PS01047">
    <property type="entry name" value="HMA_1"/>
    <property type="match status" value="1"/>
</dbReference>
<dbReference type="SUPFAM" id="SSF55008">
    <property type="entry name" value="HMA, heavy metal-associated domain"/>
    <property type="match status" value="1"/>
</dbReference>
<evidence type="ECO:0000256" key="2">
    <source>
        <dbReference type="ARBA" id="ARBA00023008"/>
    </source>
</evidence>
<proteinExistence type="predicted"/>
<dbReference type="InterPro" id="IPR006121">
    <property type="entry name" value="HMA_dom"/>
</dbReference>
<evidence type="ECO:0000313" key="4">
    <source>
        <dbReference type="EMBL" id="MPN41839.1"/>
    </source>
</evidence>
<protein>
    <submittedName>
        <fullName evidence="4">Copper chaperone CopZ</fullName>
    </submittedName>
</protein>
<dbReference type="GO" id="GO:0005507">
    <property type="term" value="F:copper ion binding"/>
    <property type="evidence" value="ECO:0007669"/>
    <property type="project" value="InterPro"/>
</dbReference>
<comment type="caution">
    <text evidence="4">The sequence shown here is derived from an EMBL/GenBank/DDBJ whole genome shotgun (WGS) entry which is preliminary data.</text>
</comment>
<dbReference type="FunFam" id="3.30.70.100:FF:000001">
    <property type="entry name" value="ATPase copper transporting beta"/>
    <property type="match status" value="1"/>
</dbReference>
<dbReference type="Gene3D" id="3.30.70.100">
    <property type="match status" value="1"/>
</dbReference>
<dbReference type="InterPro" id="IPR017969">
    <property type="entry name" value="Heavy-metal-associated_CS"/>
</dbReference>
<organism evidence="4">
    <name type="scientific">bioreactor metagenome</name>
    <dbReference type="NCBI Taxonomy" id="1076179"/>
    <lineage>
        <taxon>unclassified sequences</taxon>
        <taxon>metagenomes</taxon>
        <taxon>ecological metagenomes</taxon>
    </lineage>
</organism>
<name>A0A645HUH4_9ZZZZ</name>
<dbReference type="InterPro" id="IPR036163">
    <property type="entry name" value="HMA_dom_sf"/>
</dbReference>
<gene>
    <name evidence="4" type="primary">copZ_25</name>
    <name evidence="4" type="ORF">SDC9_189394</name>
</gene>